<name>A0A8J3HP20_9RICK</name>
<evidence type="ECO:0000256" key="3">
    <source>
        <dbReference type="ARBA" id="ARBA00022578"/>
    </source>
</evidence>
<organism evidence="7 8">
    <name type="scientific">Candidatus Mesenet longicola</name>
    <dbReference type="NCBI Taxonomy" id="1892558"/>
    <lineage>
        <taxon>Bacteria</taxon>
        <taxon>Pseudomonadati</taxon>
        <taxon>Pseudomonadota</taxon>
        <taxon>Alphaproteobacteria</taxon>
        <taxon>Rickettsiales</taxon>
        <taxon>Anaplasmataceae</taxon>
        <taxon>Candidatus Mesenet</taxon>
    </lineage>
</organism>
<evidence type="ECO:0000256" key="4">
    <source>
        <dbReference type="ARBA" id="ARBA00023125"/>
    </source>
</evidence>
<dbReference type="PANTHER" id="PTHR33217">
    <property type="entry name" value="TRANSPOSASE FOR INSERTION SEQUENCE ELEMENT IS1081"/>
    <property type="match status" value="1"/>
</dbReference>
<keyword evidence="6" id="KW-0814">Transposable element</keyword>
<dbReference type="InterPro" id="IPR001207">
    <property type="entry name" value="Transposase_mutator"/>
</dbReference>
<keyword evidence="5 6" id="KW-0233">DNA recombination</keyword>
<dbReference type="Pfam" id="PF00872">
    <property type="entry name" value="Transposase_mut"/>
    <property type="match status" value="1"/>
</dbReference>
<evidence type="ECO:0000256" key="1">
    <source>
        <dbReference type="ARBA" id="ARBA00002190"/>
    </source>
</evidence>
<evidence type="ECO:0000256" key="5">
    <source>
        <dbReference type="ARBA" id="ARBA00023172"/>
    </source>
</evidence>
<reference evidence="7 8" key="1">
    <citation type="journal article" date="2021" name="Microb. Ecol.">
        <title>Candidatus Mesenet longicola: Novel Endosymbionts of Brontispa longissima that Induce Cytoplasmic Incompatibility.</title>
        <authorList>
            <person name="Takano S."/>
            <person name="Gotoh Y."/>
            <person name="Hayashi T."/>
        </authorList>
    </citation>
    <scope>NUCLEOTIDE SEQUENCE [LARGE SCALE GENOMIC DNA]</scope>
    <source>
        <strain evidence="7">L5</strain>
    </source>
</reference>
<sequence length="86" mass="10164">MSSYFKYSGPVRRLIYTTNPIEGLHRQIRRFTKTKGSFTSTNALYKQVYCAIKRIEQKWAMALPNWALTISQLDIFFPCRLKIELN</sequence>
<evidence type="ECO:0000256" key="2">
    <source>
        <dbReference type="ARBA" id="ARBA00010961"/>
    </source>
</evidence>
<keyword evidence="3 6" id="KW-0815">Transposition</keyword>
<dbReference type="GO" id="GO:0006313">
    <property type="term" value="P:DNA transposition"/>
    <property type="evidence" value="ECO:0007669"/>
    <property type="project" value="UniProtKB-UniRule"/>
</dbReference>
<evidence type="ECO:0000256" key="6">
    <source>
        <dbReference type="RuleBase" id="RU365089"/>
    </source>
</evidence>
<dbReference type="GO" id="GO:0003677">
    <property type="term" value="F:DNA binding"/>
    <property type="evidence" value="ECO:0007669"/>
    <property type="project" value="UniProtKB-UniRule"/>
</dbReference>
<keyword evidence="8" id="KW-1185">Reference proteome</keyword>
<evidence type="ECO:0000313" key="7">
    <source>
        <dbReference type="EMBL" id="GHM59439.1"/>
    </source>
</evidence>
<dbReference type="PANTHER" id="PTHR33217:SF8">
    <property type="entry name" value="MUTATOR FAMILY TRANSPOSASE"/>
    <property type="match status" value="1"/>
</dbReference>
<comment type="caution">
    <text evidence="7">The sequence shown here is derived from an EMBL/GenBank/DDBJ whole genome shotgun (WGS) entry which is preliminary data.</text>
</comment>
<dbReference type="EMBL" id="BNGU01000014">
    <property type="protein sequence ID" value="GHM59439.1"/>
    <property type="molecule type" value="Genomic_DNA"/>
</dbReference>
<proteinExistence type="inferred from homology"/>
<evidence type="ECO:0000313" key="8">
    <source>
        <dbReference type="Proteomes" id="UP000637906"/>
    </source>
</evidence>
<dbReference type="Proteomes" id="UP000637906">
    <property type="component" value="Unassembled WGS sequence"/>
</dbReference>
<keyword evidence="4 6" id="KW-0238">DNA-binding</keyword>
<comment type="similarity">
    <text evidence="2 6">Belongs to the transposase mutator family.</text>
</comment>
<comment type="function">
    <text evidence="1 6">Required for the transposition of the insertion element.</text>
</comment>
<gene>
    <name evidence="7" type="ORF">sL5_04320</name>
</gene>
<accession>A0A8J3HP20</accession>
<protein>
    <recommendedName>
        <fullName evidence="6">Mutator family transposase</fullName>
    </recommendedName>
</protein>
<dbReference type="AlphaFoldDB" id="A0A8J3HP20"/>
<dbReference type="GO" id="GO:0004803">
    <property type="term" value="F:transposase activity"/>
    <property type="evidence" value="ECO:0007669"/>
    <property type="project" value="UniProtKB-UniRule"/>
</dbReference>